<dbReference type="EMBL" id="JACHDY010000002">
    <property type="protein sequence ID" value="MBB5317024.1"/>
    <property type="molecule type" value="Genomic_DNA"/>
</dbReference>
<protein>
    <submittedName>
        <fullName evidence="1">Uncharacterized protein</fullName>
    </submittedName>
</protein>
<name>A0A7W8MSB6_9BACT</name>
<dbReference type="AlphaFoldDB" id="A0A7W8MSB6"/>
<gene>
    <name evidence="1" type="ORF">HDF09_001693</name>
</gene>
<proteinExistence type="predicted"/>
<dbReference type="Proteomes" id="UP000568106">
    <property type="component" value="Unassembled WGS sequence"/>
</dbReference>
<sequence>MRKMFALAATADPVGACQERWQEFKGVLFPADSTAIGKCMFCGRKMAKQRMHRGAAGWFCDEEEADQFYRDGVI</sequence>
<comment type="caution">
    <text evidence="1">The sequence shown here is derived from an EMBL/GenBank/DDBJ whole genome shotgun (WGS) entry which is preliminary data.</text>
</comment>
<evidence type="ECO:0000313" key="2">
    <source>
        <dbReference type="Proteomes" id="UP000568106"/>
    </source>
</evidence>
<organism evidence="1 2">
    <name type="scientific">Tunturiibacter empetritectus</name>
    <dbReference type="NCBI Taxonomy" id="3069691"/>
    <lineage>
        <taxon>Bacteria</taxon>
        <taxon>Pseudomonadati</taxon>
        <taxon>Acidobacteriota</taxon>
        <taxon>Terriglobia</taxon>
        <taxon>Terriglobales</taxon>
        <taxon>Acidobacteriaceae</taxon>
        <taxon>Tunturiibacter</taxon>
    </lineage>
</organism>
<keyword evidence="2" id="KW-1185">Reference proteome</keyword>
<evidence type="ECO:0000313" key="1">
    <source>
        <dbReference type="EMBL" id="MBB5317024.1"/>
    </source>
</evidence>
<accession>A0A7W8MSB6</accession>
<reference evidence="1" key="1">
    <citation type="submission" date="2020-08" db="EMBL/GenBank/DDBJ databases">
        <title>Genomic Encyclopedia of Type Strains, Phase IV (KMG-V): Genome sequencing to study the core and pangenomes of soil and plant-associated prokaryotes.</title>
        <authorList>
            <person name="Whitman W."/>
        </authorList>
    </citation>
    <scope>NUCLEOTIDE SEQUENCE [LARGE SCALE GENOMIC DNA]</scope>
    <source>
        <strain evidence="1">M8UP27</strain>
    </source>
</reference>